<dbReference type="NCBIfam" id="NF033510">
    <property type="entry name" value="Ca_tandemer"/>
    <property type="match status" value="1"/>
</dbReference>
<evidence type="ECO:0000313" key="2">
    <source>
        <dbReference type="Proteomes" id="UP000255106"/>
    </source>
</evidence>
<dbReference type="EMBL" id="UGJB01000004">
    <property type="protein sequence ID" value="STQ12000.1"/>
    <property type="molecule type" value="Genomic_DNA"/>
</dbReference>
<protein>
    <submittedName>
        <fullName evidence="1">Type 1 secretion target domain-containng protein</fullName>
    </submittedName>
</protein>
<dbReference type="AlphaFoldDB" id="A0A377M379"/>
<evidence type="ECO:0000313" key="1">
    <source>
        <dbReference type="EMBL" id="STQ12000.1"/>
    </source>
</evidence>
<name>A0A377M379_ENTCL</name>
<dbReference type="Proteomes" id="UP000255106">
    <property type="component" value="Unassembled WGS sequence"/>
</dbReference>
<proteinExistence type="predicted"/>
<dbReference type="Gene3D" id="2.60.40.10">
    <property type="entry name" value="Immunoglobulins"/>
    <property type="match status" value="1"/>
</dbReference>
<reference evidence="1 2" key="1">
    <citation type="submission" date="2018-06" db="EMBL/GenBank/DDBJ databases">
        <authorList>
            <consortium name="Pathogen Informatics"/>
            <person name="Doyle S."/>
        </authorList>
    </citation>
    <scope>NUCLEOTIDE SEQUENCE [LARGE SCALE GENOMIC DNA]</scope>
    <source>
        <strain evidence="1 2">NCTC10005</strain>
    </source>
</reference>
<gene>
    <name evidence="1" type="ORF">NCTC10005_04782</name>
</gene>
<organism evidence="1 2">
    <name type="scientific">Enterobacter cloacae</name>
    <dbReference type="NCBI Taxonomy" id="550"/>
    <lineage>
        <taxon>Bacteria</taxon>
        <taxon>Pseudomonadati</taxon>
        <taxon>Pseudomonadota</taxon>
        <taxon>Gammaproteobacteria</taxon>
        <taxon>Enterobacterales</taxon>
        <taxon>Enterobacteriaceae</taxon>
        <taxon>Enterobacter</taxon>
        <taxon>Enterobacter cloacae complex</taxon>
    </lineage>
</organism>
<sequence>MDVVVNTVTPEIAINTLAADDVINATEKGEDLLLSGTSNQPEGTTIAVSLNGITYTATTDASGNWECHRACLCGQRAGRGTLHRDCQRHRTAWATAPQPRTMCWWTARCRL</sequence>
<accession>A0A377M379</accession>
<dbReference type="InterPro" id="IPR013783">
    <property type="entry name" value="Ig-like_fold"/>
</dbReference>